<feature type="binding site" evidence="7">
    <location>
        <position position="92"/>
    </location>
    <ligand>
        <name>phosphoenolpyruvate</name>
        <dbReference type="ChEBI" id="CHEBI:58702"/>
    </ligand>
</feature>
<evidence type="ECO:0000256" key="5">
    <source>
        <dbReference type="ARBA" id="ARBA00023141"/>
    </source>
</evidence>
<comment type="subunit">
    <text evidence="7">Monomer.</text>
</comment>
<comment type="catalytic activity">
    <reaction evidence="6">
        <text>3-phosphoshikimate + phosphoenolpyruvate = 5-O-(1-carboxyvinyl)-3-phosphoshikimate + phosphate</text>
        <dbReference type="Rhea" id="RHEA:21256"/>
        <dbReference type="ChEBI" id="CHEBI:43474"/>
        <dbReference type="ChEBI" id="CHEBI:57701"/>
        <dbReference type="ChEBI" id="CHEBI:58702"/>
        <dbReference type="ChEBI" id="CHEBI:145989"/>
        <dbReference type="EC" id="2.5.1.19"/>
    </reaction>
    <physiologicalReaction direction="left-to-right" evidence="6">
        <dbReference type="Rhea" id="RHEA:21257"/>
    </physiologicalReaction>
</comment>
<dbReference type="GO" id="GO:0003866">
    <property type="term" value="F:3-phosphoshikimate 1-carboxyvinyltransferase activity"/>
    <property type="evidence" value="ECO:0007669"/>
    <property type="project" value="UniProtKB-EC"/>
</dbReference>
<dbReference type="Proteomes" id="UP001057522">
    <property type="component" value="Unassembled WGS sequence"/>
</dbReference>
<dbReference type="CDD" id="cd01556">
    <property type="entry name" value="EPSP_synthase"/>
    <property type="match status" value="1"/>
</dbReference>
<feature type="binding site" evidence="7">
    <location>
        <position position="22"/>
    </location>
    <ligand>
        <name>3-phosphoshikimate</name>
        <dbReference type="ChEBI" id="CHEBI:145989"/>
    </ligand>
</feature>
<dbReference type="Pfam" id="PF00275">
    <property type="entry name" value="EPSP_synthase"/>
    <property type="match status" value="1"/>
</dbReference>
<feature type="binding site" evidence="7">
    <location>
        <position position="350"/>
    </location>
    <ligand>
        <name>phosphoenolpyruvate</name>
        <dbReference type="ChEBI" id="CHEBI:58702"/>
    </ligand>
</feature>
<feature type="binding site" evidence="7">
    <location>
        <position position="346"/>
    </location>
    <ligand>
        <name>3-phosphoshikimate</name>
        <dbReference type="ChEBI" id="CHEBI:145989"/>
    </ligand>
</feature>
<dbReference type="Gene3D" id="3.65.10.10">
    <property type="entry name" value="Enolpyruvate transferase domain"/>
    <property type="match status" value="2"/>
</dbReference>
<feature type="binding site" evidence="7">
    <location>
        <position position="319"/>
    </location>
    <ligand>
        <name>3-phosphoshikimate</name>
        <dbReference type="ChEBI" id="CHEBI:145989"/>
    </ligand>
</feature>
<dbReference type="RefSeq" id="WP_242099206.1">
    <property type="nucleotide sequence ID" value="NZ_JAMOKX010000002.1"/>
</dbReference>
<feature type="binding site" evidence="7">
    <location>
        <position position="166"/>
    </location>
    <ligand>
        <name>3-phosphoshikimate</name>
        <dbReference type="ChEBI" id="CHEBI:145989"/>
    </ligand>
</feature>
<evidence type="ECO:0000256" key="1">
    <source>
        <dbReference type="ARBA" id="ARBA00004811"/>
    </source>
</evidence>
<dbReference type="InterPro" id="IPR001986">
    <property type="entry name" value="Enolpyruvate_Tfrase_dom"/>
</dbReference>
<dbReference type="InterPro" id="IPR036968">
    <property type="entry name" value="Enolpyruvate_Tfrase_sf"/>
</dbReference>
<dbReference type="HAMAP" id="MF_00210">
    <property type="entry name" value="EPSP_synth"/>
    <property type="match status" value="1"/>
</dbReference>
<dbReference type="EC" id="2.5.1.19" evidence="7"/>
<keyword evidence="10" id="KW-1185">Reference proteome</keyword>
<dbReference type="SUPFAM" id="SSF55205">
    <property type="entry name" value="EPT/RTPC-like"/>
    <property type="match status" value="1"/>
</dbReference>
<comment type="subcellular location">
    <subcellularLocation>
        <location evidence="7">Cytoplasm</location>
    </subcellularLocation>
</comment>
<dbReference type="PIRSF" id="PIRSF000505">
    <property type="entry name" value="EPSPS"/>
    <property type="match status" value="1"/>
</dbReference>
<reference evidence="9" key="1">
    <citation type="submission" date="2022-06" db="EMBL/GenBank/DDBJ databases">
        <title>Helicobacter colisuis sp. nov.</title>
        <authorList>
            <person name="Papic B."/>
            <person name="Gruntar I."/>
        </authorList>
    </citation>
    <scope>NUCLEOTIDE SEQUENCE</scope>
    <source>
        <strain evidence="9">11154-15</strain>
    </source>
</reference>
<evidence type="ECO:0000256" key="7">
    <source>
        <dbReference type="HAMAP-Rule" id="MF_00210"/>
    </source>
</evidence>
<keyword evidence="3 7" id="KW-0028">Amino-acid biosynthesis</keyword>
<comment type="pathway">
    <text evidence="1 7">Metabolic intermediate biosynthesis; chorismate biosynthesis; chorismate from D-erythrose 4-phosphate and phosphoenolpyruvate: step 6/7.</text>
</comment>
<dbReference type="PANTHER" id="PTHR21090">
    <property type="entry name" value="AROM/DEHYDROQUINATE SYNTHASE"/>
    <property type="match status" value="1"/>
</dbReference>
<protein>
    <recommendedName>
        <fullName evidence="7">3-phosphoshikimate 1-carboxyvinyltransferase</fullName>
        <ecNumber evidence="7">2.5.1.19</ecNumber>
    </recommendedName>
    <alternativeName>
        <fullName evidence="7">5-enolpyruvylshikimate-3-phosphate synthase</fullName>
        <shortName evidence="7">EPSP synthase</shortName>
        <shortName evidence="7">EPSPS</shortName>
    </alternativeName>
</protein>
<proteinExistence type="inferred from homology"/>
<feature type="binding site" evidence="7">
    <location>
        <position position="391"/>
    </location>
    <ligand>
        <name>phosphoenolpyruvate</name>
        <dbReference type="ChEBI" id="CHEBI:58702"/>
    </ligand>
</feature>
<feature type="binding site" evidence="7">
    <location>
        <position position="23"/>
    </location>
    <ligand>
        <name>3-phosphoshikimate</name>
        <dbReference type="ChEBI" id="CHEBI:145989"/>
    </ligand>
</feature>
<dbReference type="PANTHER" id="PTHR21090:SF5">
    <property type="entry name" value="PENTAFUNCTIONAL AROM POLYPEPTIDE"/>
    <property type="match status" value="1"/>
</dbReference>
<feature type="binding site" evidence="7">
    <location>
        <position position="22"/>
    </location>
    <ligand>
        <name>phosphoenolpyruvate</name>
        <dbReference type="ChEBI" id="CHEBI:58702"/>
    </ligand>
</feature>
<dbReference type="PROSITE" id="PS00104">
    <property type="entry name" value="EPSP_SYNTHASE_1"/>
    <property type="match status" value="1"/>
</dbReference>
<name>A0ABT0TTK6_9HELI</name>
<keyword evidence="4 7" id="KW-0808">Transferase</keyword>
<comment type="function">
    <text evidence="7">Catalyzes the transfer of the enolpyruvyl moiety of phosphoenolpyruvate (PEP) to the 5-hydroxyl of shikimate-3-phosphate (S3P) to produce enolpyruvyl shikimate-3-phosphate and inorganic phosphate.</text>
</comment>
<evidence type="ECO:0000256" key="3">
    <source>
        <dbReference type="ARBA" id="ARBA00022605"/>
    </source>
</evidence>
<dbReference type="EMBL" id="JAMOKX010000002">
    <property type="protein sequence ID" value="MCL9819119.1"/>
    <property type="molecule type" value="Genomic_DNA"/>
</dbReference>
<evidence type="ECO:0000256" key="4">
    <source>
        <dbReference type="ARBA" id="ARBA00022679"/>
    </source>
</evidence>
<feature type="binding site" evidence="7">
    <location>
        <position position="168"/>
    </location>
    <ligand>
        <name>3-phosphoshikimate</name>
        <dbReference type="ChEBI" id="CHEBI:145989"/>
    </ligand>
</feature>
<evidence type="ECO:0000259" key="8">
    <source>
        <dbReference type="Pfam" id="PF00275"/>
    </source>
</evidence>
<dbReference type="InterPro" id="IPR023193">
    <property type="entry name" value="EPSP_synthase_CS"/>
</dbReference>
<feature type="active site" description="Proton acceptor" evidence="7">
    <location>
        <position position="319"/>
    </location>
</feature>
<comment type="similarity">
    <text evidence="2 7">Belongs to the EPSP synthase family.</text>
</comment>
<accession>A0ABT0TTK6</accession>
<feature type="binding site" evidence="7">
    <location>
        <position position="168"/>
    </location>
    <ligand>
        <name>phosphoenolpyruvate</name>
        <dbReference type="ChEBI" id="CHEBI:58702"/>
    </ligand>
</feature>
<comment type="caution">
    <text evidence="9">The sequence shown here is derived from an EMBL/GenBank/DDBJ whole genome shotgun (WGS) entry which is preliminary data.</text>
</comment>
<comment type="caution">
    <text evidence="7">Lacks conserved residue(s) required for the propagation of feature annotation.</text>
</comment>
<feature type="domain" description="Enolpyruvate transferase" evidence="8">
    <location>
        <begin position="17"/>
        <end position="424"/>
    </location>
</feature>
<sequence length="436" mass="48061">MILRVLGASSFDLEIQEIAADKSISHRCAIFSLLSDKPSLIRNYLKGEDTLDSLNIAKRLGLEVREEGSEMVLTPPPNIQEPRSILECGNAGTAIRLYLGLLSAQKGLFVLSGDCYLNRRPMKRVVLPLRSIGATILGREDGNLAPLVVVGNGNLQAFDYTSQIPSAQVKSALLLSGLFAKGDSRYKEPELSRDHTERMLSGMGAEIESKINKAGEVEIHLLPLKQKLKPLVMEIPADPSSAFFFALAAAIMPNSHLVLKNILLNPTRIEAFRILEKMGAKIIYKEVLNTYESIGDIEIFSPQSLQSVEVSEKISWLIDEIPALAIAMACAKGVSKVKNAKELRVKETDRIKAVVENLKLCGIEARELEDGFEIKGGEIKRAEVPSYGDHRIAMSFAIAGLKNGMEITQAEYINISFPNFLEILSKITQVEKRECK</sequence>
<dbReference type="InterPro" id="IPR013792">
    <property type="entry name" value="RNA3'P_cycl/enolpyr_Trfase_a/b"/>
</dbReference>
<feature type="binding site" evidence="7">
    <location>
        <position position="27"/>
    </location>
    <ligand>
        <name>3-phosphoshikimate</name>
        <dbReference type="ChEBI" id="CHEBI:145989"/>
    </ligand>
</feature>
<evidence type="ECO:0000313" key="10">
    <source>
        <dbReference type="Proteomes" id="UP001057522"/>
    </source>
</evidence>
<evidence type="ECO:0000256" key="2">
    <source>
        <dbReference type="ARBA" id="ARBA00009948"/>
    </source>
</evidence>
<dbReference type="InterPro" id="IPR006264">
    <property type="entry name" value="EPSP_synthase"/>
</dbReference>
<keyword evidence="7" id="KW-0963">Cytoplasm</keyword>
<evidence type="ECO:0000256" key="6">
    <source>
        <dbReference type="ARBA" id="ARBA00044633"/>
    </source>
</evidence>
<keyword evidence="5 7" id="KW-0057">Aromatic amino acid biosynthesis</keyword>
<gene>
    <name evidence="7 9" type="primary">aroA</name>
    <name evidence="9" type="ORF">NCR95_02880</name>
</gene>
<dbReference type="NCBIfam" id="TIGR01356">
    <property type="entry name" value="aroA"/>
    <property type="match status" value="1"/>
</dbReference>
<feature type="binding site" evidence="7">
    <location>
        <position position="120"/>
    </location>
    <ligand>
        <name>phosphoenolpyruvate</name>
        <dbReference type="ChEBI" id="CHEBI:58702"/>
    </ligand>
</feature>
<organism evidence="9 10">
    <name type="scientific">Helicobacter colisuis</name>
    <dbReference type="NCBI Taxonomy" id="2949739"/>
    <lineage>
        <taxon>Bacteria</taxon>
        <taxon>Pseudomonadati</taxon>
        <taxon>Campylobacterota</taxon>
        <taxon>Epsilonproteobacteria</taxon>
        <taxon>Campylobacterales</taxon>
        <taxon>Helicobacteraceae</taxon>
        <taxon>Helicobacter</taxon>
    </lineage>
</organism>
<evidence type="ECO:0000313" key="9">
    <source>
        <dbReference type="EMBL" id="MCL9819119.1"/>
    </source>
</evidence>
<dbReference type="PROSITE" id="PS00885">
    <property type="entry name" value="EPSP_SYNTHASE_2"/>
    <property type="match status" value="1"/>
</dbReference>